<evidence type="ECO:0000313" key="2">
    <source>
        <dbReference type="EMBL" id="RCW82993.1"/>
    </source>
</evidence>
<reference evidence="2 3" key="1">
    <citation type="submission" date="2018-07" db="EMBL/GenBank/DDBJ databases">
        <title>Genomic Encyclopedia of Type Strains, Phase III (KMG-III): the genomes of soil and plant-associated and newly described type strains.</title>
        <authorList>
            <person name="Whitman W."/>
        </authorList>
    </citation>
    <scope>NUCLEOTIDE SEQUENCE [LARGE SCALE GENOMIC DNA]</scope>
    <source>
        <strain evidence="2 3">31-25a</strain>
    </source>
</reference>
<proteinExistence type="predicted"/>
<name>A0A368YS17_9HYPH</name>
<evidence type="ECO:0000313" key="3">
    <source>
        <dbReference type="Proteomes" id="UP000253324"/>
    </source>
</evidence>
<gene>
    <name evidence="2" type="ORF">C7476_10624</name>
</gene>
<sequence>MLAQDKTQVSLRVPNDMLEEFEVVARALDRDRTWLMLRAFRQYLDAEGAEIIQEADGLKSLDDGEGIDFDEVLGKAEAIVSSARKREIRRLG</sequence>
<feature type="domain" description="Ribbon-helix-helix protein CopG" evidence="1">
    <location>
        <begin position="8"/>
        <end position="46"/>
    </location>
</feature>
<dbReference type="Pfam" id="PF01402">
    <property type="entry name" value="RHH_1"/>
    <property type="match status" value="1"/>
</dbReference>
<dbReference type="InterPro" id="IPR010985">
    <property type="entry name" value="Ribbon_hlx_hlx"/>
</dbReference>
<dbReference type="SUPFAM" id="SSF47598">
    <property type="entry name" value="Ribbon-helix-helix"/>
    <property type="match status" value="1"/>
</dbReference>
<keyword evidence="3" id="KW-1185">Reference proteome</keyword>
<accession>A0A368YS17</accession>
<dbReference type="GO" id="GO:0006355">
    <property type="term" value="P:regulation of DNA-templated transcription"/>
    <property type="evidence" value="ECO:0007669"/>
    <property type="project" value="InterPro"/>
</dbReference>
<dbReference type="InterPro" id="IPR002145">
    <property type="entry name" value="CopG"/>
</dbReference>
<organism evidence="2 3">
    <name type="scientific">Phyllobacterium bourgognense</name>
    <dbReference type="NCBI Taxonomy" id="314236"/>
    <lineage>
        <taxon>Bacteria</taxon>
        <taxon>Pseudomonadati</taxon>
        <taxon>Pseudomonadota</taxon>
        <taxon>Alphaproteobacteria</taxon>
        <taxon>Hyphomicrobiales</taxon>
        <taxon>Phyllobacteriaceae</taxon>
        <taxon>Phyllobacterium</taxon>
    </lineage>
</organism>
<dbReference type="Proteomes" id="UP000253324">
    <property type="component" value="Unassembled WGS sequence"/>
</dbReference>
<dbReference type="EMBL" id="QPJM01000006">
    <property type="protein sequence ID" value="RCW82993.1"/>
    <property type="molecule type" value="Genomic_DNA"/>
</dbReference>
<protein>
    <submittedName>
        <fullName evidence="2">Putative transcriptional regulator</fullName>
    </submittedName>
</protein>
<dbReference type="AlphaFoldDB" id="A0A368YS17"/>
<evidence type="ECO:0000259" key="1">
    <source>
        <dbReference type="Pfam" id="PF01402"/>
    </source>
</evidence>
<dbReference type="RefSeq" id="WP_114430223.1">
    <property type="nucleotide sequence ID" value="NZ_QPJM01000006.1"/>
</dbReference>
<dbReference type="OrthoDB" id="8297311at2"/>
<comment type="caution">
    <text evidence="2">The sequence shown here is derived from an EMBL/GenBank/DDBJ whole genome shotgun (WGS) entry which is preliminary data.</text>
</comment>